<evidence type="ECO:0000313" key="1">
    <source>
        <dbReference type="EMBL" id="QLG60416.1"/>
    </source>
</evidence>
<sequence length="165" mass="17529">MNKRGHIVNAVLLGFGTGFLLEPTISLAGARSAFVVGVPVVLGALVPDIDTEFGTHRKTLHNLPVLVLFVAFPHFTGNLQYVWLGIATHYALDLLGNVRGMAVFYPYPKLYDIPVGVPVTSKWADVVTLLVTAFELAVVAALVEVGREALLEGPTLAAALGSLPV</sequence>
<dbReference type="GeneID" id="56036007"/>
<reference evidence="1 2" key="1">
    <citation type="submission" date="2020-06" db="EMBL/GenBank/DDBJ databases">
        <title>NJ-3-1, isolated from saline soil.</title>
        <authorList>
            <person name="Cui H.L."/>
            <person name="Shi X."/>
        </authorList>
    </citation>
    <scope>NUCLEOTIDE SEQUENCE [LARGE SCALE GENOMIC DNA]</scope>
    <source>
        <strain evidence="1 2">NJ-3-1</strain>
    </source>
</reference>
<dbReference type="AlphaFoldDB" id="A0A7D5Q7Y3"/>
<dbReference type="Proteomes" id="UP000509626">
    <property type="component" value="Chromosome"/>
</dbReference>
<keyword evidence="2" id="KW-1185">Reference proteome</keyword>
<dbReference type="EMBL" id="CP058579">
    <property type="protein sequence ID" value="QLG60416.1"/>
    <property type="molecule type" value="Genomic_DNA"/>
</dbReference>
<name>A0A7D5Q7Y3_9EURY</name>
<dbReference type="KEGG" id="halu:HUG12_01070"/>
<organism evidence="1 2">
    <name type="scientific">Halorarum salinum</name>
    <dbReference type="NCBI Taxonomy" id="2743089"/>
    <lineage>
        <taxon>Archaea</taxon>
        <taxon>Methanobacteriati</taxon>
        <taxon>Methanobacteriota</taxon>
        <taxon>Stenosarchaea group</taxon>
        <taxon>Halobacteria</taxon>
        <taxon>Halobacteriales</taxon>
        <taxon>Haloferacaceae</taxon>
        <taxon>Halorarum</taxon>
    </lineage>
</organism>
<keyword evidence="1" id="KW-0378">Hydrolase</keyword>
<evidence type="ECO:0000313" key="2">
    <source>
        <dbReference type="Proteomes" id="UP000509626"/>
    </source>
</evidence>
<dbReference type="RefSeq" id="WP_179267002.1">
    <property type="nucleotide sequence ID" value="NZ_CP058579.1"/>
</dbReference>
<protein>
    <submittedName>
        <fullName evidence="1">Metal-dependent hydrolase</fullName>
    </submittedName>
</protein>
<dbReference type="Pfam" id="PF04307">
    <property type="entry name" value="YdjM"/>
    <property type="match status" value="1"/>
</dbReference>
<accession>A0A7D5Q7Y3</accession>
<gene>
    <name evidence="1" type="ORF">HUG12_01070</name>
</gene>
<dbReference type="InterPro" id="IPR007404">
    <property type="entry name" value="YdjM-like"/>
</dbReference>
<dbReference type="OrthoDB" id="199847at2157"/>
<proteinExistence type="predicted"/>
<dbReference type="GO" id="GO:0016787">
    <property type="term" value="F:hydrolase activity"/>
    <property type="evidence" value="ECO:0007669"/>
    <property type="project" value="UniProtKB-KW"/>
</dbReference>